<organism evidence="2 3">
    <name type="scientific">Linum trigynum</name>
    <dbReference type="NCBI Taxonomy" id="586398"/>
    <lineage>
        <taxon>Eukaryota</taxon>
        <taxon>Viridiplantae</taxon>
        <taxon>Streptophyta</taxon>
        <taxon>Embryophyta</taxon>
        <taxon>Tracheophyta</taxon>
        <taxon>Spermatophyta</taxon>
        <taxon>Magnoliopsida</taxon>
        <taxon>eudicotyledons</taxon>
        <taxon>Gunneridae</taxon>
        <taxon>Pentapetalae</taxon>
        <taxon>rosids</taxon>
        <taxon>fabids</taxon>
        <taxon>Malpighiales</taxon>
        <taxon>Linaceae</taxon>
        <taxon>Linum</taxon>
    </lineage>
</organism>
<dbReference type="EMBL" id="OZ034817">
    <property type="protein sequence ID" value="CAL1381411.1"/>
    <property type="molecule type" value="Genomic_DNA"/>
</dbReference>
<reference evidence="2 3" key="1">
    <citation type="submission" date="2024-04" db="EMBL/GenBank/DDBJ databases">
        <authorList>
            <person name="Fracassetti M."/>
        </authorList>
    </citation>
    <scope>NUCLEOTIDE SEQUENCE [LARGE SCALE GENOMIC DNA]</scope>
</reference>
<accession>A0AAV2E677</accession>
<dbReference type="Proteomes" id="UP001497516">
    <property type="component" value="Chromosome 4"/>
</dbReference>
<protein>
    <submittedName>
        <fullName evidence="2">Uncharacterized protein</fullName>
    </submittedName>
</protein>
<feature type="region of interest" description="Disordered" evidence="1">
    <location>
        <begin position="1"/>
        <end position="42"/>
    </location>
</feature>
<gene>
    <name evidence="2" type="ORF">LTRI10_LOCUS22790</name>
</gene>
<name>A0AAV2E677_9ROSI</name>
<evidence type="ECO:0000256" key="1">
    <source>
        <dbReference type="SAM" id="MobiDB-lite"/>
    </source>
</evidence>
<dbReference type="AlphaFoldDB" id="A0AAV2E677"/>
<keyword evidence="3" id="KW-1185">Reference proteome</keyword>
<proteinExistence type="predicted"/>
<evidence type="ECO:0000313" key="2">
    <source>
        <dbReference type="EMBL" id="CAL1381411.1"/>
    </source>
</evidence>
<evidence type="ECO:0000313" key="3">
    <source>
        <dbReference type="Proteomes" id="UP001497516"/>
    </source>
</evidence>
<sequence length="101" mass="11614">MEEVHAASRRSMCHFNERSMPLHEKGHGRETRGDVHATSREGAWTQEKILSMRRPCCVTRRATDMTEKSMAANEEAMSPHDPKYTKFEKAMPAHEKGHVHN</sequence>
<feature type="compositionally biased region" description="Basic and acidic residues" evidence="1">
    <location>
        <begin position="15"/>
        <end position="39"/>
    </location>
</feature>